<accession>A0AAV7L025</accession>
<evidence type="ECO:0000313" key="2">
    <source>
        <dbReference type="Proteomes" id="UP001066276"/>
    </source>
</evidence>
<evidence type="ECO:0000313" key="1">
    <source>
        <dbReference type="EMBL" id="KAJ1084897.1"/>
    </source>
</evidence>
<protein>
    <submittedName>
        <fullName evidence="1">Uncharacterized protein</fullName>
    </submittedName>
</protein>
<sequence length="228" mass="24378">MLLDIQLGIAGHPRTPRQTVRCVLKRVIQNVITVETGLAELVKTLPSTLKINMAPKIAQNSGDKAEGTKATHAGKDKGDAAGVVRRPIMITAKSSGKNTTGVGRDVKNDDGIILRLDARGKDKIQPTITSFLAVGVQESYTEHTVPPPANSQSVIEAVPSGTSRERVPIETNEPLIKVSQGDDGLPGVLDSSVVTKKKGSRFPFSKNGHQAQRSKILAIRVAKIDGRR</sequence>
<comment type="caution">
    <text evidence="1">The sequence shown here is derived from an EMBL/GenBank/DDBJ whole genome shotgun (WGS) entry which is preliminary data.</text>
</comment>
<reference evidence="1" key="1">
    <citation type="journal article" date="2022" name="bioRxiv">
        <title>Sequencing and chromosome-scale assembly of the giantPleurodeles waltlgenome.</title>
        <authorList>
            <person name="Brown T."/>
            <person name="Elewa A."/>
            <person name="Iarovenko S."/>
            <person name="Subramanian E."/>
            <person name="Araus A.J."/>
            <person name="Petzold A."/>
            <person name="Susuki M."/>
            <person name="Suzuki K.-i.T."/>
            <person name="Hayashi T."/>
            <person name="Toyoda A."/>
            <person name="Oliveira C."/>
            <person name="Osipova E."/>
            <person name="Leigh N.D."/>
            <person name="Simon A."/>
            <person name="Yun M.H."/>
        </authorList>
    </citation>
    <scope>NUCLEOTIDE SEQUENCE</scope>
    <source>
        <strain evidence="1">20211129_DDA</strain>
        <tissue evidence="1">Liver</tissue>
    </source>
</reference>
<organism evidence="1 2">
    <name type="scientific">Pleurodeles waltl</name>
    <name type="common">Iberian ribbed newt</name>
    <dbReference type="NCBI Taxonomy" id="8319"/>
    <lineage>
        <taxon>Eukaryota</taxon>
        <taxon>Metazoa</taxon>
        <taxon>Chordata</taxon>
        <taxon>Craniata</taxon>
        <taxon>Vertebrata</taxon>
        <taxon>Euteleostomi</taxon>
        <taxon>Amphibia</taxon>
        <taxon>Batrachia</taxon>
        <taxon>Caudata</taxon>
        <taxon>Salamandroidea</taxon>
        <taxon>Salamandridae</taxon>
        <taxon>Pleurodelinae</taxon>
        <taxon>Pleurodeles</taxon>
    </lineage>
</organism>
<dbReference type="Proteomes" id="UP001066276">
    <property type="component" value="Chromosome 12"/>
</dbReference>
<dbReference type="AlphaFoldDB" id="A0AAV7L025"/>
<name>A0AAV7L025_PLEWA</name>
<keyword evidence="2" id="KW-1185">Reference proteome</keyword>
<gene>
    <name evidence="1" type="ORF">NDU88_005037</name>
</gene>
<dbReference type="EMBL" id="JANPWB010000016">
    <property type="protein sequence ID" value="KAJ1084897.1"/>
    <property type="molecule type" value="Genomic_DNA"/>
</dbReference>
<proteinExistence type="predicted"/>